<accession>W9R7A2</accession>
<evidence type="ECO:0000313" key="9">
    <source>
        <dbReference type="Proteomes" id="UP000030645"/>
    </source>
</evidence>
<keyword evidence="7" id="KW-0325">Glycoprotein</keyword>
<reference evidence="9" key="1">
    <citation type="submission" date="2013-01" db="EMBL/GenBank/DDBJ databases">
        <title>Draft Genome Sequence of a Mulberry Tree, Morus notabilis C.K. Schneid.</title>
        <authorList>
            <person name="He N."/>
            <person name="Zhao S."/>
        </authorList>
    </citation>
    <scope>NUCLEOTIDE SEQUENCE</scope>
</reference>
<evidence type="ECO:0000256" key="4">
    <source>
        <dbReference type="ARBA" id="ARBA00022989"/>
    </source>
</evidence>
<dbReference type="PANTHER" id="PTHR48063">
    <property type="entry name" value="LRR RECEPTOR-LIKE KINASE"/>
    <property type="match status" value="1"/>
</dbReference>
<evidence type="ECO:0000313" key="8">
    <source>
        <dbReference type="EMBL" id="EXB60459.1"/>
    </source>
</evidence>
<keyword evidence="9" id="KW-1185">Reference proteome</keyword>
<name>W9R7A2_9ROSA</name>
<dbReference type="EMBL" id="KE344395">
    <property type="protein sequence ID" value="EXB60459.1"/>
    <property type="molecule type" value="Genomic_DNA"/>
</dbReference>
<keyword evidence="3" id="KW-0732">Signal</keyword>
<proteinExistence type="predicted"/>
<dbReference type="STRING" id="981085.W9R7A2"/>
<dbReference type="Gene3D" id="3.80.10.10">
    <property type="entry name" value="Ribonuclease Inhibitor"/>
    <property type="match status" value="1"/>
</dbReference>
<organism evidence="8 9">
    <name type="scientific">Morus notabilis</name>
    <dbReference type="NCBI Taxonomy" id="981085"/>
    <lineage>
        <taxon>Eukaryota</taxon>
        <taxon>Viridiplantae</taxon>
        <taxon>Streptophyta</taxon>
        <taxon>Embryophyta</taxon>
        <taxon>Tracheophyta</taxon>
        <taxon>Spermatophyta</taxon>
        <taxon>Magnoliopsida</taxon>
        <taxon>eudicotyledons</taxon>
        <taxon>Gunneridae</taxon>
        <taxon>Pentapetalae</taxon>
        <taxon>rosids</taxon>
        <taxon>fabids</taxon>
        <taxon>Rosales</taxon>
        <taxon>Moraceae</taxon>
        <taxon>Moreae</taxon>
        <taxon>Morus</taxon>
    </lineage>
</organism>
<dbReference type="GO" id="GO:0016020">
    <property type="term" value="C:membrane"/>
    <property type="evidence" value="ECO:0007669"/>
    <property type="project" value="UniProtKB-SubCell"/>
</dbReference>
<evidence type="ECO:0000256" key="7">
    <source>
        <dbReference type="ARBA" id="ARBA00023180"/>
    </source>
</evidence>
<dbReference type="AlphaFoldDB" id="W9R7A2"/>
<evidence type="ECO:0000256" key="6">
    <source>
        <dbReference type="ARBA" id="ARBA00023170"/>
    </source>
</evidence>
<evidence type="ECO:0000256" key="1">
    <source>
        <dbReference type="ARBA" id="ARBA00004479"/>
    </source>
</evidence>
<dbReference type="InterPro" id="IPR046956">
    <property type="entry name" value="RLP23-like"/>
</dbReference>
<dbReference type="PANTHER" id="PTHR48063:SF90">
    <property type="entry name" value="OS11G0565920 PROTEIN"/>
    <property type="match status" value="1"/>
</dbReference>
<protein>
    <submittedName>
        <fullName evidence="8">Uncharacterized protein</fullName>
    </submittedName>
</protein>
<evidence type="ECO:0000256" key="3">
    <source>
        <dbReference type="ARBA" id="ARBA00022729"/>
    </source>
</evidence>
<comment type="subcellular location">
    <subcellularLocation>
        <location evidence="1">Membrane</location>
        <topology evidence="1">Single-pass type I membrane protein</topology>
    </subcellularLocation>
</comment>
<evidence type="ECO:0000256" key="5">
    <source>
        <dbReference type="ARBA" id="ARBA00023136"/>
    </source>
</evidence>
<evidence type="ECO:0000256" key="2">
    <source>
        <dbReference type="ARBA" id="ARBA00022692"/>
    </source>
</evidence>
<dbReference type="Proteomes" id="UP000030645">
    <property type="component" value="Unassembled WGS sequence"/>
</dbReference>
<gene>
    <name evidence="8" type="ORF">L484_014912</name>
</gene>
<keyword evidence="6" id="KW-0675">Receptor</keyword>
<keyword evidence="5" id="KW-0472">Membrane</keyword>
<keyword evidence="4" id="KW-1133">Transmembrane helix</keyword>
<keyword evidence="2" id="KW-0812">Transmembrane</keyword>
<sequence>MSSLTFLSHLNLSHNHLSGSIPSANQFGAFQDASIYEGNLGLCGPPLLTMCSASQPPEISRGSIIDEDDDELEKFWFYVSMGLGFHCGNLGCLWQFGD</sequence>
<dbReference type="InterPro" id="IPR032675">
    <property type="entry name" value="LRR_dom_sf"/>
</dbReference>